<evidence type="ECO:0000313" key="3">
    <source>
        <dbReference type="Proteomes" id="UP000886998"/>
    </source>
</evidence>
<dbReference type="EMBL" id="BMAV01005609">
    <property type="protein sequence ID" value="GFY46773.1"/>
    <property type="molecule type" value="Genomic_DNA"/>
</dbReference>
<name>A0A8X7BXK7_9ARAC</name>
<accession>A0A8X7BXK7</accession>
<sequence>MKKNCRMESDETTVLNSPMESDETTCPVESDETTCPVESGVNFPTFVDNHILHCLEGTRLKFHGYASDLFRNAEFQRTEAGFICIQNIRRFPYFNRDEIVTPMLCVPLSYVDLNGFTV</sequence>
<evidence type="ECO:0000256" key="1">
    <source>
        <dbReference type="SAM" id="MobiDB-lite"/>
    </source>
</evidence>
<organism evidence="2 3">
    <name type="scientific">Trichonephila inaurata madagascariensis</name>
    <dbReference type="NCBI Taxonomy" id="2747483"/>
    <lineage>
        <taxon>Eukaryota</taxon>
        <taxon>Metazoa</taxon>
        <taxon>Ecdysozoa</taxon>
        <taxon>Arthropoda</taxon>
        <taxon>Chelicerata</taxon>
        <taxon>Arachnida</taxon>
        <taxon>Araneae</taxon>
        <taxon>Araneomorphae</taxon>
        <taxon>Entelegynae</taxon>
        <taxon>Araneoidea</taxon>
        <taxon>Nephilidae</taxon>
        <taxon>Trichonephila</taxon>
        <taxon>Trichonephila inaurata</taxon>
    </lineage>
</organism>
<comment type="caution">
    <text evidence="2">The sequence shown here is derived from an EMBL/GenBank/DDBJ whole genome shotgun (WGS) entry which is preliminary data.</text>
</comment>
<feature type="region of interest" description="Disordered" evidence="1">
    <location>
        <begin position="1"/>
        <end position="31"/>
    </location>
</feature>
<proteinExistence type="predicted"/>
<dbReference type="Proteomes" id="UP000886998">
    <property type="component" value="Unassembled WGS sequence"/>
</dbReference>
<evidence type="ECO:0000313" key="2">
    <source>
        <dbReference type="EMBL" id="GFY46773.1"/>
    </source>
</evidence>
<protein>
    <submittedName>
        <fullName evidence="2">Uncharacterized protein</fullName>
    </submittedName>
</protein>
<reference evidence="2" key="1">
    <citation type="submission" date="2020-08" db="EMBL/GenBank/DDBJ databases">
        <title>Multicomponent nature underlies the extraordinary mechanical properties of spider dragline silk.</title>
        <authorList>
            <person name="Kono N."/>
            <person name="Nakamura H."/>
            <person name="Mori M."/>
            <person name="Yoshida Y."/>
            <person name="Ohtoshi R."/>
            <person name="Malay A.D."/>
            <person name="Moran D.A.P."/>
            <person name="Tomita M."/>
            <person name="Numata K."/>
            <person name="Arakawa K."/>
        </authorList>
    </citation>
    <scope>NUCLEOTIDE SEQUENCE</scope>
</reference>
<keyword evidence="3" id="KW-1185">Reference proteome</keyword>
<gene>
    <name evidence="2" type="ORF">TNIN_297341</name>
</gene>
<dbReference type="AlphaFoldDB" id="A0A8X7BXK7"/>